<keyword evidence="2" id="KW-0808">Transferase</keyword>
<feature type="domain" description="Reverse transcriptase" evidence="1">
    <location>
        <begin position="66"/>
        <end position="319"/>
    </location>
</feature>
<proteinExistence type="predicted"/>
<dbReference type="EMBL" id="QGNW01001416">
    <property type="protein sequence ID" value="RVW42037.1"/>
    <property type="molecule type" value="Genomic_DNA"/>
</dbReference>
<dbReference type="PANTHER" id="PTHR33116">
    <property type="entry name" value="REVERSE TRANSCRIPTASE ZINC-BINDING DOMAIN-CONTAINING PROTEIN-RELATED-RELATED"/>
    <property type="match status" value="1"/>
</dbReference>
<comment type="caution">
    <text evidence="2">The sequence shown here is derived from an EMBL/GenBank/DDBJ whole genome shotgun (WGS) entry which is preliminary data.</text>
</comment>
<dbReference type="Proteomes" id="UP000288805">
    <property type="component" value="Unassembled WGS sequence"/>
</dbReference>
<evidence type="ECO:0000313" key="3">
    <source>
        <dbReference type="Proteomes" id="UP000288805"/>
    </source>
</evidence>
<evidence type="ECO:0000259" key="1">
    <source>
        <dbReference type="PROSITE" id="PS50878"/>
    </source>
</evidence>
<dbReference type="GO" id="GO:0003964">
    <property type="term" value="F:RNA-directed DNA polymerase activity"/>
    <property type="evidence" value="ECO:0007669"/>
    <property type="project" value="UniProtKB-KW"/>
</dbReference>
<dbReference type="PROSITE" id="PS50878">
    <property type="entry name" value="RT_POL"/>
    <property type="match status" value="1"/>
</dbReference>
<reference evidence="2 3" key="1">
    <citation type="journal article" date="2018" name="PLoS Genet.">
        <title>Population sequencing reveals clonal diversity and ancestral inbreeding in the grapevine cultivar Chardonnay.</title>
        <authorList>
            <person name="Roach M.J."/>
            <person name="Johnson D.L."/>
            <person name="Bohlmann J."/>
            <person name="van Vuuren H.J."/>
            <person name="Jones S.J."/>
            <person name="Pretorius I.S."/>
            <person name="Schmidt S.A."/>
            <person name="Borneman A.R."/>
        </authorList>
    </citation>
    <scope>NUCLEOTIDE SEQUENCE [LARGE SCALE GENOMIC DNA]</scope>
    <source>
        <strain evidence="3">cv. Chardonnay</strain>
        <tissue evidence="2">Leaf</tissue>
    </source>
</reference>
<protein>
    <submittedName>
        <fullName evidence="2">LINE-1 reverse transcriptase-like</fullName>
    </submittedName>
</protein>
<keyword evidence="2" id="KW-0548">Nucleotidyltransferase</keyword>
<sequence>MEGLDFNRIDGEVAARLEEAFTEEEVFSALSNLNGDKAPGLDGFSLSFWQFSWDFAKEEIMGFLKEFHEHGRFIRSLNSTFLVLVPKKAGAEDLRDFRPISLARGLYKLLAKVLANRLKKVVGKVVSSAQNAFVEERQILDTALIANEAIDSMLKRNESEVLCKLDIEKIYDHLNWNFLLLVMQRMAGFFNSSRGLRKGDPLSPYLFVIGMEALSRLILRAVRGGFLSGCRIKRRSGNGAVVSHFLFADDTLVFCDASQDQMVYLSWVLMWFEAISGLRINLDKSKILSVGRVENLEVLALEVGCKVGRLPTSYLGIPLGANHKSVAVWDGVEERFRKRLAMDFLWGGGALERKPHLVKWDTVCLDKRKGGLGVRRLSTLNRALLCKWNWRFVNERETLWRRVISRKFGEEEGGWYTRDVREGFGVGFWKDIRKEGALLQNKVVFSVGNEAWLEELWDHSGEEGVWSPSFSRPFNDWEVEEVERLLLTIRGRKLNPLLEDRMQWKETKDGFLEIQKRGRFLANTCFLCCEEEESIDHILIQCFRARVLWELLFALFGVTWVLPFLVKDTLSGWCGFNLGKKRRKVWKAAPLCIFWAVWKERNMIAFDNKELSIHRLKNSFVTFGCGLSRL</sequence>
<dbReference type="Pfam" id="PF00078">
    <property type="entry name" value="RVT_1"/>
    <property type="match status" value="1"/>
</dbReference>
<gene>
    <name evidence="2" type="primary">LIN1_135</name>
    <name evidence="2" type="ORF">CK203_093308</name>
</gene>
<dbReference type="PANTHER" id="PTHR33116:SF85">
    <property type="entry name" value="REVERSE TRANSCRIPTASE ZINC-BINDING DOMAIN-CONTAINING PROTEIN"/>
    <property type="match status" value="1"/>
</dbReference>
<evidence type="ECO:0000313" key="2">
    <source>
        <dbReference type="EMBL" id="RVW42037.1"/>
    </source>
</evidence>
<dbReference type="CDD" id="cd01650">
    <property type="entry name" value="RT_nLTR_like"/>
    <property type="match status" value="1"/>
</dbReference>
<accession>A0A438E2T4</accession>
<dbReference type="InterPro" id="IPR000477">
    <property type="entry name" value="RT_dom"/>
</dbReference>
<keyword evidence="2" id="KW-0695">RNA-directed DNA polymerase</keyword>
<name>A0A438E2T4_VITVI</name>
<organism evidence="2 3">
    <name type="scientific">Vitis vinifera</name>
    <name type="common">Grape</name>
    <dbReference type="NCBI Taxonomy" id="29760"/>
    <lineage>
        <taxon>Eukaryota</taxon>
        <taxon>Viridiplantae</taxon>
        <taxon>Streptophyta</taxon>
        <taxon>Embryophyta</taxon>
        <taxon>Tracheophyta</taxon>
        <taxon>Spermatophyta</taxon>
        <taxon>Magnoliopsida</taxon>
        <taxon>eudicotyledons</taxon>
        <taxon>Gunneridae</taxon>
        <taxon>Pentapetalae</taxon>
        <taxon>rosids</taxon>
        <taxon>Vitales</taxon>
        <taxon>Vitaceae</taxon>
        <taxon>Viteae</taxon>
        <taxon>Vitis</taxon>
    </lineage>
</organism>
<dbReference type="AlphaFoldDB" id="A0A438E2T4"/>